<feature type="compositionally biased region" description="Acidic residues" evidence="1">
    <location>
        <begin position="24"/>
        <end position="43"/>
    </location>
</feature>
<evidence type="ECO:0000313" key="3">
    <source>
        <dbReference type="Proteomes" id="UP001152795"/>
    </source>
</evidence>
<evidence type="ECO:0000256" key="1">
    <source>
        <dbReference type="SAM" id="MobiDB-lite"/>
    </source>
</evidence>
<proteinExistence type="predicted"/>
<comment type="caution">
    <text evidence="2">The sequence shown here is derived from an EMBL/GenBank/DDBJ whole genome shotgun (WGS) entry which is preliminary data.</text>
</comment>
<accession>A0A6S7J7B4</accession>
<dbReference type="EMBL" id="CACRXK020015139">
    <property type="protein sequence ID" value="CAB4027935.1"/>
    <property type="molecule type" value="Genomic_DNA"/>
</dbReference>
<feature type="non-terminal residue" evidence="2">
    <location>
        <position position="1"/>
    </location>
</feature>
<protein>
    <submittedName>
        <fullName evidence="2">Uncharacterized protein</fullName>
    </submittedName>
</protein>
<evidence type="ECO:0000313" key="2">
    <source>
        <dbReference type="EMBL" id="CAB4027935.1"/>
    </source>
</evidence>
<sequence length="176" mass="19573">MRTTADSDSATSDSDVENSYNTDNEVETDFASESDFDNADDTSSEVCDEYENLGMKGIIVDVAINSTGSIQIENDKKSVEENLRQPRRFVLPEGTQVVTIKARRDYTTPGGILAFFSDGNVTDTSWSCIDCSQFQCFDECIYACKSCSKSNWEKPSKTTLNTISFPKIASSAQWIW</sequence>
<dbReference type="Proteomes" id="UP001152795">
    <property type="component" value="Unassembled WGS sequence"/>
</dbReference>
<dbReference type="AlphaFoldDB" id="A0A6S7J7B4"/>
<gene>
    <name evidence="2" type="ORF">PACLA_8A043311</name>
</gene>
<feature type="region of interest" description="Disordered" evidence="1">
    <location>
        <begin position="1"/>
        <end position="43"/>
    </location>
</feature>
<feature type="compositionally biased region" description="Low complexity" evidence="1">
    <location>
        <begin position="1"/>
        <end position="13"/>
    </location>
</feature>
<reference evidence="2" key="1">
    <citation type="submission" date="2020-04" db="EMBL/GenBank/DDBJ databases">
        <authorList>
            <person name="Alioto T."/>
            <person name="Alioto T."/>
            <person name="Gomez Garrido J."/>
        </authorList>
    </citation>
    <scope>NUCLEOTIDE SEQUENCE</scope>
    <source>
        <strain evidence="2">A484AB</strain>
    </source>
</reference>
<keyword evidence="3" id="KW-1185">Reference proteome</keyword>
<name>A0A6S7J7B4_PARCT</name>
<organism evidence="2 3">
    <name type="scientific">Paramuricea clavata</name>
    <name type="common">Red gorgonian</name>
    <name type="synonym">Violescent sea-whip</name>
    <dbReference type="NCBI Taxonomy" id="317549"/>
    <lineage>
        <taxon>Eukaryota</taxon>
        <taxon>Metazoa</taxon>
        <taxon>Cnidaria</taxon>
        <taxon>Anthozoa</taxon>
        <taxon>Octocorallia</taxon>
        <taxon>Malacalcyonacea</taxon>
        <taxon>Plexauridae</taxon>
        <taxon>Paramuricea</taxon>
    </lineage>
</organism>